<comment type="subcellular location">
    <subcellularLocation>
        <location evidence="1 7">Cell outer membrane</location>
        <topology evidence="1 7">Multi-pass membrane protein</topology>
    </subcellularLocation>
</comment>
<dbReference type="PROSITE" id="PS52016">
    <property type="entry name" value="TONB_DEPENDENT_REC_3"/>
    <property type="match status" value="1"/>
</dbReference>
<evidence type="ECO:0000256" key="8">
    <source>
        <dbReference type="SAM" id="SignalP"/>
    </source>
</evidence>
<evidence type="ECO:0000256" key="1">
    <source>
        <dbReference type="ARBA" id="ARBA00004571"/>
    </source>
</evidence>
<evidence type="ECO:0000313" key="11">
    <source>
        <dbReference type="Proteomes" id="UP000007995"/>
    </source>
</evidence>
<feature type="signal peptide" evidence="8">
    <location>
        <begin position="1"/>
        <end position="36"/>
    </location>
</feature>
<comment type="caution">
    <text evidence="10">The sequence shown here is derived from an EMBL/GenBank/DDBJ whole genome shotgun (WGS) entry which is preliminary data.</text>
</comment>
<dbReference type="Gene3D" id="2.170.130.10">
    <property type="entry name" value="TonB-dependent receptor, plug domain"/>
    <property type="match status" value="1"/>
</dbReference>
<dbReference type="InterPro" id="IPR008969">
    <property type="entry name" value="CarboxyPept-like_regulatory"/>
</dbReference>
<evidence type="ECO:0000256" key="2">
    <source>
        <dbReference type="ARBA" id="ARBA00022448"/>
    </source>
</evidence>
<dbReference type="FunFam" id="2.170.130.10:FF:000009">
    <property type="entry name" value="SusC/RagA family TonB-linked outer membrane protein"/>
    <property type="match status" value="1"/>
</dbReference>
<dbReference type="InterPro" id="IPR037066">
    <property type="entry name" value="Plug_dom_sf"/>
</dbReference>
<gene>
    <name evidence="10" type="ORF">HMPREF1057_00117</name>
</gene>
<dbReference type="AlphaFoldDB" id="K5CGV7"/>
<organism evidence="10 11">
    <name type="scientific">Bacteroides finegoldii CL09T03C10</name>
    <dbReference type="NCBI Taxonomy" id="997888"/>
    <lineage>
        <taxon>Bacteria</taxon>
        <taxon>Pseudomonadati</taxon>
        <taxon>Bacteroidota</taxon>
        <taxon>Bacteroidia</taxon>
        <taxon>Bacteroidales</taxon>
        <taxon>Bacteroidaceae</taxon>
        <taxon>Bacteroides</taxon>
    </lineage>
</organism>
<dbReference type="Pfam" id="PF07715">
    <property type="entry name" value="Plug"/>
    <property type="match status" value="1"/>
</dbReference>
<dbReference type="Pfam" id="PF13715">
    <property type="entry name" value="CarbopepD_reg_2"/>
    <property type="match status" value="1"/>
</dbReference>
<dbReference type="GO" id="GO:0009279">
    <property type="term" value="C:cell outer membrane"/>
    <property type="evidence" value="ECO:0007669"/>
    <property type="project" value="UniProtKB-SubCell"/>
</dbReference>
<dbReference type="Gene3D" id="2.40.170.20">
    <property type="entry name" value="TonB-dependent receptor, beta-barrel domain"/>
    <property type="match status" value="1"/>
</dbReference>
<dbReference type="InterPro" id="IPR023996">
    <property type="entry name" value="TonB-dep_OMP_SusC/RagA"/>
</dbReference>
<keyword evidence="6 7" id="KW-0998">Cell outer membrane</keyword>
<dbReference type="NCBIfam" id="TIGR04056">
    <property type="entry name" value="OMP_RagA_SusC"/>
    <property type="match status" value="1"/>
</dbReference>
<feature type="chain" id="PRO_5003882122" evidence="8">
    <location>
        <begin position="37"/>
        <end position="1059"/>
    </location>
</feature>
<sequence length="1059" mass="117203">MSNYAFVETWRMHQRRISMVLGLSLLCAPLSYSVYAEDGVSNTMVQVVTQTKTVKGTVVDESGEPLIGVSIVVEGTSTGTITDFDGNFSINLPAGKKELVISYIGYKEQTVTVTGNGLISVKMVSDTQALDEVVVIGYGTVKKRDLTGSVTSVKSGDITMNPTSNPMEALQGKVAGLDITRESGKAGSGVNMQLRGTRSFDASGTPTFIIDGMPGDYSTLNPNDIESIEILKDASSTAVYGSSGANGVIIITTKNAKEGKAVVNFNAYVGVNGWIKRPEVRSGESFIQMRRDAGAAAGTWNSEADDEKLFDNVDQFNAYKNGQWVDWLDESLHNGYEQNYSLSVSGGTEKTKAYFSLNYSDERGTYTNDNNRIYSLRAKIDQKINRTLTAGINLQLAYTHSNTRKGVYTKAMTSLPLGTAYNEDGGINPEPIPGSTEVSVLTDEQGGVYKNQTKNVKVYVNGYMEWKPFKGFSFRSIAGATLTDKRNGQFKSMDSYEGLSGSLGNTNYSYVTNGRSYNYKWENIATYNFQIAKDHDFIVTGVTSWNHNQNENFDLGGRGIPYDSYLFYNLKSATTGKEVVSKYEMSKGMGLVARLNYSYLGRYLFSASCRWDASSRLAAGNRWDSFPSVAVGWRVSDEAFMESTKKWLSNLKLRLSYGVTGTAAISPYSSASTLDATTTSLALGGLLVPVVHSSEYVTNLILGWEKSYTSDIGIDVSFLNNRIELTADYYHTKTKDIIYARTMPSTMGGYTPNAYFKMNQNVCETLNKGFELSVTSRNFVKKNFTWSTTLTLATNKEEVVSIPGVEDGILVKTGTKDEAFIVGRPVKSYYGYKYAGIWQEDEAELAALYGCKPGYVKVATDRLQKKEDGTYYYMKNGKETVATDNNPMTYDSNDYQYIGQKSPKWSAGLQNTFTYKDFDFSFFLMARYGQTINYDAIGFFDPSGKENSYAHFDYWTPENPNAYFPAVNSTLSRSTYKGFGALNYVDGSYIKLKNVTLGYSLPKSVLSKVGINKFRVYTTISNPLVWAKEDLLKDYDPEMGGSIDFPLTRQFVFGVNVTF</sequence>
<name>K5CGV7_9BACE</name>
<dbReference type="InterPro" id="IPR039426">
    <property type="entry name" value="TonB-dep_rcpt-like"/>
</dbReference>
<dbReference type="InterPro" id="IPR036942">
    <property type="entry name" value="Beta-barrel_TonB_sf"/>
</dbReference>
<dbReference type="EMBL" id="AGXW01000001">
    <property type="protein sequence ID" value="EKJ92819.1"/>
    <property type="molecule type" value="Genomic_DNA"/>
</dbReference>
<evidence type="ECO:0000256" key="7">
    <source>
        <dbReference type="PROSITE-ProRule" id="PRU01360"/>
    </source>
</evidence>
<protein>
    <submittedName>
        <fullName evidence="10">SusC/RagA family TonB-linked outer membrane protein</fullName>
    </submittedName>
</protein>
<keyword evidence="4 7" id="KW-0812">Transmembrane</keyword>
<dbReference type="Gene3D" id="2.60.40.1120">
    <property type="entry name" value="Carboxypeptidase-like, regulatory domain"/>
    <property type="match status" value="1"/>
</dbReference>
<keyword evidence="5 7" id="KW-0472">Membrane</keyword>
<reference evidence="10 11" key="1">
    <citation type="submission" date="2012-02" db="EMBL/GenBank/DDBJ databases">
        <title>The Genome Sequence of Bacteroides finegoldii CL09T03C10.</title>
        <authorList>
            <consortium name="The Broad Institute Genome Sequencing Platform"/>
            <person name="Earl A."/>
            <person name="Ward D."/>
            <person name="Feldgarden M."/>
            <person name="Gevers D."/>
            <person name="Zitomersky N.L."/>
            <person name="Coyne M.J."/>
            <person name="Comstock L.E."/>
            <person name="Young S.K."/>
            <person name="Zeng Q."/>
            <person name="Gargeya S."/>
            <person name="Fitzgerald M."/>
            <person name="Haas B."/>
            <person name="Abouelleil A."/>
            <person name="Alvarado L."/>
            <person name="Arachchi H.M."/>
            <person name="Berlin A."/>
            <person name="Chapman S.B."/>
            <person name="Gearin G."/>
            <person name="Goldberg J."/>
            <person name="Griggs A."/>
            <person name="Gujja S."/>
            <person name="Hansen M."/>
            <person name="Heiman D."/>
            <person name="Howarth C."/>
            <person name="Larimer J."/>
            <person name="Lui A."/>
            <person name="MacDonald P.J.P."/>
            <person name="McCowen C."/>
            <person name="Montmayeur A."/>
            <person name="Murphy C."/>
            <person name="Neiman D."/>
            <person name="Pearson M."/>
            <person name="Priest M."/>
            <person name="Roberts A."/>
            <person name="Saif S."/>
            <person name="Shea T."/>
            <person name="Sisk P."/>
            <person name="Stolte C."/>
            <person name="Sykes S."/>
            <person name="Wortman J."/>
            <person name="Nusbaum C."/>
            <person name="Birren B."/>
        </authorList>
    </citation>
    <scope>NUCLEOTIDE SEQUENCE [LARGE SCALE GENOMIC DNA]</scope>
    <source>
        <strain evidence="10 11">CL09T03C10</strain>
    </source>
</reference>
<proteinExistence type="inferred from homology"/>
<keyword evidence="3 7" id="KW-1134">Transmembrane beta strand</keyword>
<evidence type="ECO:0000256" key="3">
    <source>
        <dbReference type="ARBA" id="ARBA00022452"/>
    </source>
</evidence>
<dbReference type="RefSeq" id="WP_007758642.1">
    <property type="nucleotide sequence ID" value="NZ_AKBZ01000001.1"/>
</dbReference>
<evidence type="ECO:0000259" key="9">
    <source>
        <dbReference type="Pfam" id="PF07715"/>
    </source>
</evidence>
<accession>K5CGV7</accession>
<dbReference type="FunFam" id="2.60.40.1120:FF:000003">
    <property type="entry name" value="Outer membrane protein Omp121"/>
    <property type="match status" value="1"/>
</dbReference>
<evidence type="ECO:0000256" key="5">
    <source>
        <dbReference type="ARBA" id="ARBA00023136"/>
    </source>
</evidence>
<evidence type="ECO:0000313" key="10">
    <source>
        <dbReference type="EMBL" id="EKJ92819.1"/>
    </source>
</evidence>
<dbReference type="HOGENOM" id="CLU_004317_0_2_10"/>
<dbReference type="InterPro" id="IPR012910">
    <property type="entry name" value="Plug_dom"/>
</dbReference>
<evidence type="ECO:0000256" key="4">
    <source>
        <dbReference type="ARBA" id="ARBA00022692"/>
    </source>
</evidence>
<dbReference type="SUPFAM" id="SSF49464">
    <property type="entry name" value="Carboxypeptidase regulatory domain-like"/>
    <property type="match status" value="1"/>
</dbReference>
<keyword evidence="2 7" id="KW-0813">Transport</keyword>
<keyword evidence="8" id="KW-0732">Signal</keyword>
<comment type="similarity">
    <text evidence="7">Belongs to the TonB-dependent receptor family.</text>
</comment>
<dbReference type="Proteomes" id="UP000007995">
    <property type="component" value="Unassembled WGS sequence"/>
</dbReference>
<dbReference type="NCBIfam" id="TIGR04057">
    <property type="entry name" value="SusC_RagA_signa"/>
    <property type="match status" value="1"/>
</dbReference>
<evidence type="ECO:0000256" key="6">
    <source>
        <dbReference type="ARBA" id="ARBA00023237"/>
    </source>
</evidence>
<dbReference type="SUPFAM" id="SSF56935">
    <property type="entry name" value="Porins"/>
    <property type="match status" value="1"/>
</dbReference>
<dbReference type="InterPro" id="IPR023997">
    <property type="entry name" value="TonB-dep_OMP_SusC/RagA_CS"/>
</dbReference>
<dbReference type="OrthoDB" id="9768177at2"/>
<feature type="domain" description="TonB-dependent receptor plug" evidence="9">
    <location>
        <begin position="142"/>
        <end position="248"/>
    </location>
</feature>